<sequence>MSARPQARGAPKMRPDKIVYRYNCHTCKVHFSSSSNHGDHHLAFHGPLNYSYLPYYLLCSPHTTSQQPDMFAEIVSNDPLEPILHCVESDCACPHFEFSSDAHSSEACARGGAGPNLDGAAGSTLAGEELDDDLDIEPTEVKLVPKSGKDEHSMRKRFNKGKFGLKQQLRDEAAGRDLEFFRAYEAADRNLFGQERFEELGDKASTGPDPKQSVTDEAAGEEDKAKLLSPEEEKARLDSWKCEVGLQDLQKEKKKQDEELQNAIDLLIFDTVFDLEEKDQERKRELKARKENSRLHFEDIIEDIALDHEQKIAENERQDLRKTLGKRMTRALGRERDDDMVDGIAFDHLQDVAERSQENNRRREGKRQERDRNRIKFDETVDNAALDHLQALEERSQEHLRRSLGIRETRELAVQHWEDFSETNILDYFQEIGEGEREMERAALGRKQNRKLARVKAENEIEEAVVDHLQEVAERNEEYRRRRDGRRQTRSIARNSVDAAVGNAVDNLPRGPEKPKGLRVGVSELSETEKADTEKRSEAFLMRFQGQADIPGTGGEHSAIQTSQERTRKVVSPTNVYPVFTSPRKRRYEDEEALAQREYSMEGSASVAESSGVTRRRKRPKSSKQVEYDAMVDEMVKKFEASKRSGKNPNVSLSHYL</sequence>
<proteinExistence type="predicted"/>
<feature type="domain" description="C2H2-type" evidence="2">
    <location>
        <begin position="24"/>
        <end position="45"/>
    </location>
</feature>
<evidence type="ECO:0000313" key="4">
    <source>
        <dbReference type="Proteomes" id="UP000244722"/>
    </source>
</evidence>
<comment type="caution">
    <text evidence="3">The sequence shown here is derived from an EMBL/GenBank/DDBJ whole genome shotgun (WGS) entry which is preliminary data.</text>
</comment>
<evidence type="ECO:0000256" key="1">
    <source>
        <dbReference type="SAM" id="MobiDB-lite"/>
    </source>
</evidence>
<dbReference type="AlphaFoldDB" id="A0A2T6ZCP2"/>
<dbReference type="Proteomes" id="UP000244722">
    <property type="component" value="Unassembled WGS sequence"/>
</dbReference>
<keyword evidence="4" id="KW-1185">Reference proteome</keyword>
<dbReference type="InterPro" id="IPR013087">
    <property type="entry name" value="Znf_C2H2_type"/>
</dbReference>
<dbReference type="EMBL" id="NESQ01000395">
    <property type="protein sequence ID" value="PUU73265.1"/>
    <property type="molecule type" value="Genomic_DNA"/>
</dbReference>
<name>A0A2T6ZCP2_TUBBO</name>
<feature type="region of interest" description="Disordered" evidence="1">
    <location>
        <begin position="548"/>
        <end position="572"/>
    </location>
</feature>
<dbReference type="OrthoDB" id="5391356at2759"/>
<reference evidence="3 4" key="1">
    <citation type="submission" date="2017-04" db="EMBL/GenBank/DDBJ databases">
        <title>Draft genome sequence of Tuber borchii Vittad., a whitish edible truffle.</title>
        <authorList>
            <consortium name="DOE Joint Genome Institute"/>
            <person name="Murat C."/>
            <person name="Kuo A."/>
            <person name="Barry K.W."/>
            <person name="Clum A."/>
            <person name="Dockter R.B."/>
            <person name="Fauchery L."/>
            <person name="Iotti M."/>
            <person name="Kohler A."/>
            <person name="Labutti K."/>
            <person name="Lindquist E.A."/>
            <person name="Lipzen A."/>
            <person name="Ohm R.A."/>
            <person name="Wang M."/>
            <person name="Grigoriev I.V."/>
            <person name="Zambonelli A."/>
            <person name="Martin F.M."/>
        </authorList>
    </citation>
    <scope>NUCLEOTIDE SEQUENCE [LARGE SCALE GENOMIC DNA]</scope>
    <source>
        <strain evidence="3 4">Tbo3840</strain>
    </source>
</reference>
<feature type="region of interest" description="Disordered" evidence="1">
    <location>
        <begin position="597"/>
        <end position="629"/>
    </location>
</feature>
<feature type="region of interest" description="Disordered" evidence="1">
    <location>
        <begin position="503"/>
        <end position="535"/>
    </location>
</feature>
<protein>
    <recommendedName>
        <fullName evidence="2">C2H2-type domain-containing protein</fullName>
    </recommendedName>
</protein>
<dbReference type="PROSITE" id="PS00028">
    <property type="entry name" value="ZINC_FINGER_C2H2_1"/>
    <property type="match status" value="1"/>
</dbReference>
<gene>
    <name evidence="3" type="ORF">B9Z19DRAFT_1163823</name>
</gene>
<feature type="region of interest" description="Disordered" evidence="1">
    <location>
        <begin position="199"/>
        <end position="232"/>
    </location>
</feature>
<evidence type="ECO:0000313" key="3">
    <source>
        <dbReference type="EMBL" id="PUU73265.1"/>
    </source>
</evidence>
<feature type="region of interest" description="Disordered" evidence="1">
    <location>
        <begin position="350"/>
        <end position="374"/>
    </location>
</feature>
<accession>A0A2T6ZCP2</accession>
<feature type="compositionally biased region" description="Basic and acidic residues" evidence="1">
    <location>
        <begin position="221"/>
        <end position="232"/>
    </location>
</feature>
<evidence type="ECO:0000259" key="2">
    <source>
        <dbReference type="PROSITE" id="PS00028"/>
    </source>
</evidence>
<organism evidence="3 4">
    <name type="scientific">Tuber borchii</name>
    <name type="common">White truffle</name>
    <dbReference type="NCBI Taxonomy" id="42251"/>
    <lineage>
        <taxon>Eukaryota</taxon>
        <taxon>Fungi</taxon>
        <taxon>Dikarya</taxon>
        <taxon>Ascomycota</taxon>
        <taxon>Pezizomycotina</taxon>
        <taxon>Pezizomycetes</taxon>
        <taxon>Pezizales</taxon>
        <taxon>Tuberaceae</taxon>
        <taxon>Tuber</taxon>
    </lineage>
</organism>